<accession>A0A486XU00</accession>
<evidence type="ECO:0000256" key="1">
    <source>
        <dbReference type="SAM" id="SignalP"/>
    </source>
</evidence>
<protein>
    <recommendedName>
        <fullName evidence="3">Alginate export domain-containing protein</fullName>
    </recommendedName>
</protein>
<dbReference type="Pfam" id="PF06980">
    <property type="entry name" value="DUF1302"/>
    <property type="match status" value="1"/>
</dbReference>
<evidence type="ECO:0000313" key="2">
    <source>
        <dbReference type="EMBL" id="VHO05878.1"/>
    </source>
</evidence>
<keyword evidence="1" id="KW-0732">Signal</keyword>
<gene>
    <name evidence="2" type="ORF">BAL341_2961</name>
</gene>
<dbReference type="EMBL" id="CAAJGR010000009">
    <property type="protein sequence ID" value="VHO05878.1"/>
    <property type="molecule type" value="Genomic_DNA"/>
</dbReference>
<dbReference type="InterPro" id="IPR010727">
    <property type="entry name" value="DUF1302"/>
</dbReference>
<dbReference type="AlphaFoldDB" id="A0A486XU00"/>
<sequence>MLFKLTATALLRCYATSVLLACCILHSAAANSDDFFADIDVNVDNLNQLPSPNKWFVRQLLSYGVEAPGQGFSRSEVGFNKIETSIHGEVSYTFSERISGRIEAEAFYDAIYRLDSDIQPSAQELSEFETRFQLRDAYLDISLTEQWHLRLGHQIIAWGQSDAVVIADVIAPHNNYTLLQADLRDVRLQVPAAHFTRSTSDFTLDMVLTYDAGFNQLAPLGNEFDPFIALRDLPQPLAQYNADNKIEYFVRLKHNFHGGDVSLIMAEANNNTLTLQQAKAEQLSFSQDRFSVLALTSSLSQGLWVYKAELGVHHNKSLMPAATKFNHYLGGWPQHDQLLSMAGFDYVGWRNTTLSLELNLQHTAGDTDALSIDKNEYGAMFSLLWSDTNEKLTVKANAISMLDNNGRIFRLNLEYPLTDAFKVGGLLVHYHFNQSDTLYPYRNNDVVQIYGQYDF</sequence>
<feature type="chain" id="PRO_5019742136" description="Alginate export domain-containing protein" evidence="1">
    <location>
        <begin position="33"/>
        <end position="455"/>
    </location>
</feature>
<name>A0A486XU00_9GAMM</name>
<evidence type="ECO:0008006" key="3">
    <source>
        <dbReference type="Google" id="ProtNLM"/>
    </source>
</evidence>
<organism evidence="2">
    <name type="scientific">Rheinheimera sp. BAL341</name>
    <dbReference type="NCBI Taxonomy" id="1708203"/>
    <lineage>
        <taxon>Bacteria</taxon>
        <taxon>Pseudomonadati</taxon>
        <taxon>Pseudomonadota</taxon>
        <taxon>Gammaproteobacteria</taxon>
        <taxon>Chromatiales</taxon>
        <taxon>Chromatiaceae</taxon>
        <taxon>Rheinheimera</taxon>
    </lineage>
</organism>
<feature type="signal peptide" evidence="1">
    <location>
        <begin position="1"/>
        <end position="32"/>
    </location>
</feature>
<proteinExistence type="predicted"/>
<dbReference type="SUPFAM" id="SSF56935">
    <property type="entry name" value="Porins"/>
    <property type="match status" value="1"/>
</dbReference>
<reference evidence="2" key="1">
    <citation type="submission" date="2019-04" db="EMBL/GenBank/DDBJ databases">
        <authorList>
            <person name="Brambilla D."/>
        </authorList>
    </citation>
    <scope>NUCLEOTIDE SEQUENCE</scope>
    <source>
        <strain evidence="2">BAL1</strain>
    </source>
</reference>